<feature type="transmembrane region" description="Helical" evidence="6">
    <location>
        <begin position="12"/>
        <end position="32"/>
    </location>
</feature>
<accession>A0A7C0ZHF0</accession>
<dbReference type="PANTHER" id="PTHR37693:SF1">
    <property type="entry name" value="INTEGRAL MEMBRANE PROTEIN"/>
    <property type="match status" value="1"/>
</dbReference>
<evidence type="ECO:0000256" key="4">
    <source>
        <dbReference type="ARBA" id="ARBA00022989"/>
    </source>
</evidence>
<feature type="transmembrane region" description="Helical" evidence="6">
    <location>
        <begin position="223"/>
        <end position="243"/>
    </location>
</feature>
<gene>
    <name evidence="7" type="ORF">ENF18_01575</name>
</gene>
<keyword evidence="4 6" id="KW-1133">Transmembrane helix</keyword>
<keyword evidence="5 6" id="KW-0472">Membrane</keyword>
<dbReference type="NCBIfam" id="TIGR00374">
    <property type="entry name" value="flippase-like domain"/>
    <property type="match status" value="1"/>
</dbReference>
<evidence type="ECO:0000313" key="7">
    <source>
        <dbReference type="EMBL" id="HDI82465.1"/>
    </source>
</evidence>
<protein>
    <submittedName>
        <fullName evidence="7">Flippase-like domain-containing protein</fullName>
    </submittedName>
</protein>
<evidence type="ECO:0000256" key="3">
    <source>
        <dbReference type="ARBA" id="ARBA00022692"/>
    </source>
</evidence>
<dbReference type="PANTHER" id="PTHR37693">
    <property type="entry name" value="PHOSPHATIDYLGLYCEROL LYSYLTRANSFERASE"/>
    <property type="match status" value="1"/>
</dbReference>
<comment type="subcellular location">
    <subcellularLocation>
        <location evidence="1">Cell membrane</location>
        <topology evidence="1">Multi-pass membrane protein</topology>
    </subcellularLocation>
</comment>
<feature type="transmembrane region" description="Helical" evidence="6">
    <location>
        <begin position="305"/>
        <end position="324"/>
    </location>
</feature>
<organism evidence="7">
    <name type="scientific">candidate division WOR-3 bacterium</name>
    <dbReference type="NCBI Taxonomy" id="2052148"/>
    <lineage>
        <taxon>Bacteria</taxon>
        <taxon>Bacteria division WOR-3</taxon>
    </lineage>
</organism>
<evidence type="ECO:0000256" key="6">
    <source>
        <dbReference type="SAM" id="Phobius"/>
    </source>
</evidence>
<proteinExistence type="predicted"/>
<evidence type="ECO:0000256" key="1">
    <source>
        <dbReference type="ARBA" id="ARBA00004651"/>
    </source>
</evidence>
<dbReference type="Proteomes" id="UP000885847">
    <property type="component" value="Unassembled WGS sequence"/>
</dbReference>
<feature type="transmembrane region" description="Helical" evidence="6">
    <location>
        <begin position="255"/>
        <end position="274"/>
    </location>
</feature>
<keyword evidence="2" id="KW-1003">Cell membrane</keyword>
<comment type="caution">
    <text evidence="7">The sequence shown here is derived from an EMBL/GenBank/DDBJ whole genome shotgun (WGS) entry which is preliminary data.</text>
</comment>
<feature type="transmembrane region" description="Helical" evidence="6">
    <location>
        <begin position="44"/>
        <end position="67"/>
    </location>
</feature>
<dbReference type="Pfam" id="PF03706">
    <property type="entry name" value="LPG_synthase_TM"/>
    <property type="match status" value="1"/>
</dbReference>
<dbReference type="AlphaFoldDB" id="A0A7C0ZHF0"/>
<evidence type="ECO:0000256" key="5">
    <source>
        <dbReference type="ARBA" id="ARBA00023136"/>
    </source>
</evidence>
<reference evidence="7" key="1">
    <citation type="journal article" date="2020" name="mSystems">
        <title>Genome- and Community-Level Interaction Insights into Carbon Utilization and Element Cycling Functions of Hydrothermarchaeota in Hydrothermal Sediment.</title>
        <authorList>
            <person name="Zhou Z."/>
            <person name="Liu Y."/>
            <person name="Xu W."/>
            <person name="Pan J."/>
            <person name="Luo Z.H."/>
            <person name="Li M."/>
        </authorList>
    </citation>
    <scope>NUCLEOTIDE SEQUENCE [LARGE SCALE GENOMIC DNA]</scope>
    <source>
        <strain evidence="7">HyVt-102</strain>
    </source>
</reference>
<dbReference type="GO" id="GO:0005886">
    <property type="term" value="C:plasma membrane"/>
    <property type="evidence" value="ECO:0007669"/>
    <property type="project" value="UniProtKB-SubCell"/>
</dbReference>
<feature type="transmembrane region" description="Helical" evidence="6">
    <location>
        <begin position="79"/>
        <end position="100"/>
    </location>
</feature>
<keyword evidence="3 6" id="KW-0812">Transmembrane</keyword>
<feature type="transmembrane region" description="Helical" evidence="6">
    <location>
        <begin position="157"/>
        <end position="178"/>
    </location>
</feature>
<dbReference type="EMBL" id="DQWE01000070">
    <property type="protein sequence ID" value="HDI82465.1"/>
    <property type="molecule type" value="Genomic_DNA"/>
</dbReference>
<sequence>MASVRTSVKRGIRLFLILLVITIVLLLSLTVTGETWHALKRLPIYYFLIALLFWGIYILFDALRLLVIIHGITGRWLKLSVSFDIILTGSFMAAVTPFQTGGLPVQLYILHKNKLSIGKGTLALLLRGIFYALFIFTLIPFLLPLYRSMEGSKLSTILNYSKFVYIFVIIAFILVITIPEKIKNGLLKLTGHRENKLKRVIRKTFDEIIDMKQEFWAFTKKKWWHTLGAYILSFLSYIPYYSIAPLILKGLGIDVNYYHVFFLQVFLILFTFFFPTPGGTGAVEGGFAVLFTTIAPRHILGVYTLIWRFFTSYITAIVGGFLTLKVLKLGDVEIEENVESEVDEP</sequence>
<dbReference type="InterPro" id="IPR022791">
    <property type="entry name" value="L-PG_synthase/AglD"/>
</dbReference>
<evidence type="ECO:0000256" key="2">
    <source>
        <dbReference type="ARBA" id="ARBA00022475"/>
    </source>
</evidence>
<name>A0A7C0ZHF0_UNCW3</name>
<feature type="transmembrane region" description="Helical" evidence="6">
    <location>
        <begin position="120"/>
        <end position="145"/>
    </location>
</feature>